<reference evidence="2 3" key="1">
    <citation type="submission" date="2020-12" db="EMBL/GenBank/DDBJ databases">
        <title>De novo assembly of Tibetan sheep genome.</title>
        <authorList>
            <person name="Li X."/>
        </authorList>
    </citation>
    <scope>NUCLEOTIDE SEQUENCE [LARGE SCALE GENOMIC DNA]</scope>
    <source>
        <tissue evidence="2">Heart</tissue>
    </source>
</reference>
<protein>
    <submittedName>
        <fullName evidence="2">Uncharacterized protein</fullName>
    </submittedName>
</protein>
<evidence type="ECO:0000313" key="3">
    <source>
        <dbReference type="Proteomes" id="UP000664991"/>
    </source>
</evidence>
<dbReference type="AlphaFoldDB" id="A0A836D0F8"/>
<gene>
    <name evidence="2" type="ORF">JEQ12_019329</name>
</gene>
<evidence type="ECO:0000313" key="2">
    <source>
        <dbReference type="EMBL" id="KAG5204884.1"/>
    </source>
</evidence>
<proteinExistence type="predicted"/>
<organism evidence="2 3">
    <name type="scientific">Ovis aries</name>
    <name type="common">Sheep</name>
    <dbReference type="NCBI Taxonomy" id="9940"/>
    <lineage>
        <taxon>Eukaryota</taxon>
        <taxon>Metazoa</taxon>
        <taxon>Chordata</taxon>
        <taxon>Craniata</taxon>
        <taxon>Vertebrata</taxon>
        <taxon>Euteleostomi</taxon>
        <taxon>Mammalia</taxon>
        <taxon>Eutheria</taxon>
        <taxon>Laurasiatheria</taxon>
        <taxon>Artiodactyla</taxon>
        <taxon>Ruminantia</taxon>
        <taxon>Pecora</taxon>
        <taxon>Bovidae</taxon>
        <taxon>Caprinae</taxon>
        <taxon>Ovis</taxon>
    </lineage>
</organism>
<evidence type="ECO:0000256" key="1">
    <source>
        <dbReference type="SAM" id="MobiDB-lite"/>
    </source>
</evidence>
<dbReference type="Proteomes" id="UP000664991">
    <property type="component" value="Unassembled WGS sequence"/>
</dbReference>
<feature type="region of interest" description="Disordered" evidence="1">
    <location>
        <begin position="59"/>
        <end position="78"/>
    </location>
</feature>
<comment type="caution">
    <text evidence="2">The sequence shown here is derived from an EMBL/GenBank/DDBJ whole genome shotgun (WGS) entry which is preliminary data.</text>
</comment>
<dbReference type="EMBL" id="JAEMGP010000009">
    <property type="protein sequence ID" value="KAG5204884.1"/>
    <property type="molecule type" value="Genomic_DNA"/>
</dbReference>
<accession>A0A836D0F8</accession>
<sequence>MTPDFLFSSEQGLLDAGGKVSLDYTGICGLFFQESIETQKEEIWSLEEKTSLEKEISMEVRNEDKGSHEETVKPDVAHHRLESVPEEVLESVGPRGSLIQTLKRAMRKMDTISTDLPAI</sequence>
<name>A0A836D0F8_SHEEP</name>